<sequence>MPGALPLVESGSCRLTNPFSNQDTRPDPFFCIREYRRGCAREPDVTHPGQSSLYAWLHCTWSVTNPAIRHKAFTVTLEILSHRQDQTNQGDCLPRKRGTS</sequence>
<protein>
    <submittedName>
        <fullName evidence="1">Uncharacterized protein</fullName>
    </submittedName>
</protein>
<dbReference type="KEGG" id="boz:DBV39_16700"/>
<gene>
    <name evidence="1" type="ORF">DBV39_16700</name>
</gene>
<evidence type="ECO:0000313" key="2">
    <source>
        <dbReference type="Proteomes" id="UP000244571"/>
    </source>
</evidence>
<organism evidence="1 2">
    <name type="scientific">Orrella marina</name>
    <dbReference type="NCBI Taxonomy" id="2163011"/>
    <lineage>
        <taxon>Bacteria</taxon>
        <taxon>Pseudomonadati</taxon>
        <taxon>Pseudomonadota</taxon>
        <taxon>Betaproteobacteria</taxon>
        <taxon>Burkholderiales</taxon>
        <taxon>Alcaligenaceae</taxon>
        <taxon>Orrella</taxon>
    </lineage>
</organism>
<proteinExistence type="predicted"/>
<dbReference type="AlphaFoldDB" id="A0A2R4XMR0"/>
<dbReference type="Proteomes" id="UP000244571">
    <property type="component" value="Chromosome"/>
</dbReference>
<dbReference type="EMBL" id="CP028901">
    <property type="protein sequence ID" value="AWB35097.1"/>
    <property type="molecule type" value="Genomic_DNA"/>
</dbReference>
<evidence type="ECO:0000313" key="1">
    <source>
        <dbReference type="EMBL" id="AWB35097.1"/>
    </source>
</evidence>
<name>A0A2R4XMR0_9BURK</name>
<accession>A0A2R4XMR0</accession>
<keyword evidence="2" id="KW-1185">Reference proteome</keyword>
<reference evidence="1 2" key="1">
    <citation type="submission" date="2018-04" db="EMBL/GenBank/DDBJ databases">
        <title>Bordetella sp. HZ20 isolated from seawater.</title>
        <authorList>
            <person name="Sun C."/>
        </authorList>
    </citation>
    <scope>NUCLEOTIDE SEQUENCE [LARGE SCALE GENOMIC DNA]</scope>
    <source>
        <strain evidence="1 2">HZ20</strain>
    </source>
</reference>